<evidence type="ECO:0000256" key="1">
    <source>
        <dbReference type="SAM" id="Phobius"/>
    </source>
</evidence>
<keyword evidence="1" id="KW-0812">Transmembrane</keyword>
<organism evidence="2 3">
    <name type="scientific">Solanum commersonii</name>
    <name type="common">Commerson's wild potato</name>
    <name type="synonym">Commerson's nightshade</name>
    <dbReference type="NCBI Taxonomy" id="4109"/>
    <lineage>
        <taxon>Eukaryota</taxon>
        <taxon>Viridiplantae</taxon>
        <taxon>Streptophyta</taxon>
        <taxon>Embryophyta</taxon>
        <taxon>Tracheophyta</taxon>
        <taxon>Spermatophyta</taxon>
        <taxon>Magnoliopsida</taxon>
        <taxon>eudicotyledons</taxon>
        <taxon>Gunneridae</taxon>
        <taxon>Pentapetalae</taxon>
        <taxon>asterids</taxon>
        <taxon>lamiids</taxon>
        <taxon>Solanales</taxon>
        <taxon>Solanaceae</taxon>
        <taxon>Solanoideae</taxon>
        <taxon>Solaneae</taxon>
        <taxon>Solanum</taxon>
    </lineage>
</organism>
<evidence type="ECO:0000313" key="3">
    <source>
        <dbReference type="Proteomes" id="UP000824120"/>
    </source>
</evidence>
<keyword evidence="1" id="KW-1133">Transmembrane helix</keyword>
<proteinExistence type="predicted"/>
<name>A0A9J5ZGC4_SOLCO</name>
<protein>
    <submittedName>
        <fullName evidence="2">Uncharacterized protein</fullName>
    </submittedName>
</protein>
<sequence>MDYSILNMRALTTFIIIRFLGFTTFVKSESNMKVYDMSGSSAKIWLMLLKLYKMRHQLVKFNKFRLCYTCANYAKSNLITACDRVVLEHKLKLLIVR</sequence>
<gene>
    <name evidence="2" type="ORF">H5410_021159</name>
</gene>
<reference evidence="2 3" key="1">
    <citation type="submission" date="2020-09" db="EMBL/GenBank/DDBJ databases">
        <title>De no assembly of potato wild relative species, Solanum commersonii.</title>
        <authorList>
            <person name="Cho K."/>
        </authorList>
    </citation>
    <scope>NUCLEOTIDE SEQUENCE [LARGE SCALE GENOMIC DNA]</scope>
    <source>
        <strain evidence="2">LZ3.2</strain>
        <tissue evidence="2">Leaf</tissue>
    </source>
</reference>
<comment type="caution">
    <text evidence="2">The sequence shown here is derived from an EMBL/GenBank/DDBJ whole genome shotgun (WGS) entry which is preliminary data.</text>
</comment>
<dbReference type="Proteomes" id="UP000824120">
    <property type="component" value="Chromosome 4"/>
</dbReference>
<feature type="transmembrane region" description="Helical" evidence="1">
    <location>
        <begin position="6"/>
        <end position="26"/>
    </location>
</feature>
<evidence type="ECO:0000313" key="2">
    <source>
        <dbReference type="EMBL" id="KAG5609878.1"/>
    </source>
</evidence>
<keyword evidence="1" id="KW-0472">Membrane</keyword>
<accession>A0A9J5ZGC4</accession>
<dbReference type="AlphaFoldDB" id="A0A9J5ZGC4"/>
<dbReference type="EMBL" id="JACXVP010000004">
    <property type="protein sequence ID" value="KAG5609878.1"/>
    <property type="molecule type" value="Genomic_DNA"/>
</dbReference>
<keyword evidence="3" id="KW-1185">Reference proteome</keyword>